<reference evidence="4 5" key="1">
    <citation type="submission" date="2019-01" db="EMBL/GenBank/DDBJ databases">
        <authorList>
            <person name="Chen W.-M."/>
        </authorList>
    </citation>
    <scope>NUCLEOTIDE SEQUENCE [LARGE SCALE GENOMIC DNA]</scope>
    <source>
        <strain evidence="4 5">CCP-7</strain>
    </source>
</reference>
<evidence type="ECO:0000313" key="4">
    <source>
        <dbReference type="EMBL" id="RVT89884.1"/>
    </source>
</evidence>
<dbReference type="OrthoDB" id="9791276at2"/>
<keyword evidence="5" id="KW-1185">Reference proteome</keyword>
<evidence type="ECO:0000256" key="1">
    <source>
        <dbReference type="ARBA" id="ARBA00022801"/>
    </source>
</evidence>
<dbReference type="EMBL" id="SACN01000004">
    <property type="protein sequence ID" value="RVT89884.1"/>
    <property type="molecule type" value="Genomic_DNA"/>
</dbReference>
<dbReference type="InterPro" id="IPR036380">
    <property type="entry name" value="Isochorismatase-like_sf"/>
</dbReference>
<comment type="caution">
    <text evidence="4">The sequence shown here is derived from an EMBL/GenBank/DDBJ whole genome shotgun (WGS) entry which is preliminary data.</text>
</comment>
<dbReference type="Proteomes" id="UP000282971">
    <property type="component" value="Unassembled WGS sequence"/>
</dbReference>
<keyword evidence="1" id="KW-0378">Hydrolase</keyword>
<sequence>MSSRLPGLLAPGKVAVVLVEAQSGVMGAAAPWPALSEEAERVGLVRNAAKLVAAARARGAPVIHCTAENLAGRFGQNVNAKLFATAAKVRGGDATAGDAPLPELHDPSDIVLPRYHGISPMTGTPLDSLLRNAGITTIILVGVSVSFAILNTTMDAVNRAYQVILPQDAVAGFPRDYAEAVMTNTLSMLATIAPTDTIVEAWQA</sequence>
<protein>
    <submittedName>
        <fullName evidence="4">Isochorismatase family protein</fullName>
    </submittedName>
</protein>
<dbReference type="PANTHER" id="PTHR43540:SF6">
    <property type="entry name" value="ISOCHORISMATASE-LIKE DOMAIN-CONTAINING PROTEIN"/>
    <property type="match status" value="1"/>
</dbReference>
<keyword evidence="2" id="KW-0812">Transmembrane</keyword>
<evidence type="ECO:0000259" key="3">
    <source>
        <dbReference type="Pfam" id="PF00857"/>
    </source>
</evidence>
<dbReference type="InterPro" id="IPR050272">
    <property type="entry name" value="Isochorismatase-like_hydrls"/>
</dbReference>
<dbReference type="AlphaFoldDB" id="A0A437LWW7"/>
<name>A0A437LWW7_9SPHN</name>
<dbReference type="PANTHER" id="PTHR43540">
    <property type="entry name" value="PEROXYUREIDOACRYLATE/UREIDOACRYLATE AMIDOHYDROLASE-RELATED"/>
    <property type="match status" value="1"/>
</dbReference>
<dbReference type="Gene3D" id="3.40.50.850">
    <property type="entry name" value="Isochorismatase-like"/>
    <property type="match status" value="1"/>
</dbReference>
<keyword evidence="2" id="KW-1133">Transmembrane helix</keyword>
<evidence type="ECO:0000313" key="5">
    <source>
        <dbReference type="Proteomes" id="UP000282971"/>
    </source>
</evidence>
<gene>
    <name evidence="4" type="ORF">EOD43_21160</name>
</gene>
<evidence type="ECO:0000256" key="2">
    <source>
        <dbReference type="SAM" id="Phobius"/>
    </source>
</evidence>
<dbReference type="InterPro" id="IPR000868">
    <property type="entry name" value="Isochorismatase-like_dom"/>
</dbReference>
<keyword evidence="2" id="KW-0472">Membrane</keyword>
<dbReference type="GO" id="GO:0016787">
    <property type="term" value="F:hydrolase activity"/>
    <property type="evidence" value="ECO:0007669"/>
    <property type="project" value="UniProtKB-KW"/>
</dbReference>
<accession>A0A437LWW7</accession>
<proteinExistence type="predicted"/>
<dbReference type="Pfam" id="PF00857">
    <property type="entry name" value="Isochorismatase"/>
    <property type="match status" value="1"/>
</dbReference>
<feature type="domain" description="Isochorismatase-like" evidence="3">
    <location>
        <begin position="15"/>
        <end position="195"/>
    </location>
</feature>
<organism evidence="4 5">
    <name type="scientific">Sphingomonas crocodyli</name>
    <dbReference type="NCBI Taxonomy" id="1979270"/>
    <lineage>
        <taxon>Bacteria</taxon>
        <taxon>Pseudomonadati</taxon>
        <taxon>Pseudomonadota</taxon>
        <taxon>Alphaproteobacteria</taxon>
        <taxon>Sphingomonadales</taxon>
        <taxon>Sphingomonadaceae</taxon>
        <taxon>Sphingomonas</taxon>
    </lineage>
</organism>
<dbReference type="SUPFAM" id="SSF52499">
    <property type="entry name" value="Isochorismatase-like hydrolases"/>
    <property type="match status" value="1"/>
</dbReference>
<dbReference type="RefSeq" id="WP_127746160.1">
    <property type="nucleotide sequence ID" value="NZ_SACN01000004.1"/>
</dbReference>
<feature type="transmembrane region" description="Helical" evidence="2">
    <location>
        <begin position="129"/>
        <end position="150"/>
    </location>
</feature>